<proteinExistence type="predicted"/>
<dbReference type="EMBL" id="FQUH01000003">
    <property type="protein sequence ID" value="SHE84827.1"/>
    <property type="molecule type" value="Genomic_DNA"/>
</dbReference>
<dbReference type="Proteomes" id="UP000184159">
    <property type="component" value="Unassembled WGS sequence"/>
</dbReference>
<reference evidence="2" key="1">
    <citation type="submission" date="2016-11" db="EMBL/GenBank/DDBJ databases">
        <authorList>
            <person name="Varghese N."/>
            <person name="Submissions S."/>
        </authorList>
    </citation>
    <scope>NUCLEOTIDE SEQUENCE [LARGE SCALE GENOMIC DNA]</scope>
    <source>
        <strain evidence="2">DSM 21264</strain>
    </source>
</reference>
<accession>A0A1M4WUI3</accession>
<gene>
    <name evidence="1" type="ORF">SAMN02745781_00907</name>
</gene>
<dbReference type="AlphaFoldDB" id="A0A1M4WUI3"/>
<evidence type="ECO:0000313" key="2">
    <source>
        <dbReference type="Proteomes" id="UP000184159"/>
    </source>
</evidence>
<evidence type="ECO:0000313" key="1">
    <source>
        <dbReference type="EMBL" id="SHE84827.1"/>
    </source>
</evidence>
<protein>
    <submittedName>
        <fullName evidence="1">Uncharacterized protein</fullName>
    </submittedName>
</protein>
<name>A0A1M4WUI3_VIBGA</name>
<organism evidence="1 2">
    <name type="scientific">Vibrio gazogenes DSM 21264 = NBRC 103151</name>
    <dbReference type="NCBI Taxonomy" id="1123492"/>
    <lineage>
        <taxon>Bacteria</taxon>
        <taxon>Pseudomonadati</taxon>
        <taxon>Pseudomonadota</taxon>
        <taxon>Gammaproteobacteria</taxon>
        <taxon>Vibrionales</taxon>
        <taxon>Vibrionaceae</taxon>
        <taxon>Vibrio</taxon>
    </lineage>
</organism>
<keyword evidence="2" id="KW-1185">Reference proteome</keyword>
<sequence>MHDPFNIPPVISFTDAEPSCLWSGGTSSQCCATTWPMKRIDTFAGATRFFL</sequence>